<organism evidence="2 3">
    <name type="scientific">Streptomyces silvisoli</name>
    <dbReference type="NCBI Taxonomy" id="3034235"/>
    <lineage>
        <taxon>Bacteria</taxon>
        <taxon>Bacillati</taxon>
        <taxon>Actinomycetota</taxon>
        <taxon>Actinomycetes</taxon>
        <taxon>Kitasatosporales</taxon>
        <taxon>Streptomycetaceae</taxon>
        <taxon>Streptomyces</taxon>
    </lineage>
</organism>
<keyword evidence="3" id="KW-1185">Reference proteome</keyword>
<proteinExistence type="predicted"/>
<feature type="compositionally biased region" description="Polar residues" evidence="1">
    <location>
        <begin position="1"/>
        <end position="17"/>
    </location>
</feature>
<comment type="caution">
    <text evidence="2">The sequence shown here is derived from an EMBL/GenBank/DDBJ whole genome shotgun (WGS) entry which is preliminary data.</text>
</comment>
<reference evidence="2 3" key="1">
    <citation type="submission" date="2023-03" db="EMBL/GenBank/DDBJ databases">
        <title>Draft genome sequence of Streptomyces sp. RB6PN23 isolated from peat swamp forest in Thailand.</title>
        <authorList>
            <person name="Klaysubun C."/>
            <person name="Duangmal K."/>
        </authorList>
    </citation>
    <scope>NUCLEOTIDE SEQUENCE [LARGE SCALE GENOMIC DNA]</scope>
    <source>
        <strain evidence="2 3">RB6PN23</strain>
    </source>
</reference>
<sequence length="73" mass="7811">MGPVQGTQFLGSLQSGHHSAEDGGDTDQFGAHRLQPPSSAHRLLSALVMAGDRRLLDPQMDGYPRRHGPGAHQ</sequence>
<gene>
    <name evidence="2" type="ORF">P3G67_13650</name>
</gene>
<protein>
    <submittedName>
        <fullName evidence="2">Uncharacterized protein</fullName>
    </submittedName>
</protein>
<evidence type="ECO:0000256" key="1">
    <source>
        <dbReference type="SAM" id="MobiDB-lite"/>
    </source>
</evidence>
<name>A0ABT5ZKS9_9ACTN</name>
<evidence type="ECO:0000313" key="3">
    <source>
        <dbReference type="Proteomes" id="UP001216579"/>
    </source>
</evidence>
<accession>A0ABT5ZKS9</accession>
<evidence type="ECO:0000313" key="2">
    <source>
        <dbReference type="EMBL" id="MDF3290271.1"/>
    </source>
</evidence>
<dbReference type="EMBL" id="JARJBC010000007">
    <property type="protein sequence ID" value="MDF3290271.1"/>
    <property type="molecule type" value="Genomic_DNA"/>
</dbReference>
<dbReference type="Proteomes" id="UP001216579">
    <property type="component" value="Unassembled WGS sequence"/>
</dbReference>
<dbReference type="RefSeq" id="WP_276093708.1">
    <property type="nucleotide sequence ID" value="NZ_JARJBC010000007.1"/>
</dbReference>
<feature type="region of interest" description="Disordered" evidence="1">
    <location>
        <begin position="1"/>
        <end position="40"/>
    </location>
</feature>